<keyword evidence="10" id="KW-0539">Nucleus</keyword>
<evidence type="ECO:0000256" key="1">
    <source>
        <dbReference type="ARBA" id="ARBA00004123"/>
    </source>
</evidence>
<feature type="compositionally biased region" description="Polar residues" evidence="12">
    <location>
        <begin position="1544"/>
        <end position="1566"/>
    </location>
</feature>
<sequence>MPVTMETPGRAERPAGSSGGRARSTSDGAPERVAASSTTTSQEEDGPGAGYVRERRDALHLLSTAGTTGGGGGGGGGISKPALSQIPEEPSTSTTDEGPVPSSSASSSSTSSTAKKASASCHTLHCPGASLGGFRPPGYPLDPRNGCIDSPYAAPHPLFPAFHPPIPLDSRHHEGRYYFEPPHLHPLHGPPMISSRLAISDVRFSPHHGVSGLEAPFSPAHAHAHAHAHAFVSPYVEQYLRSMHSSPSLSVISAARGLSPAEASHEALKERGAFTFPTPPPGAASAEYYQHLALMASHGSPAYSTGMLPPHPSLGPTGLPLDYMHHLDAASRYSSPRPPGAFAGVGGARLSRKRALSISPASETGLDLHAMIRSSPNSLLAFLSSSRSSSAASGSYGHLSASAVSPAIGFPSAPTPMALQQILSRQRSSFGHTPPLPPLSATHTPLRHHLGSGSSSGRNDATESKSGGEAAVSSTGDPQAHTKRTKAKIEASAMAAALVTQEQEQMMTQLEEDADRDELKQEPEAVYETNCHWEDCLREFDTQEQLVHHINNEHIHGERKEFVCRWRDCSREKKPFKAQYMLVVHMRRHTGEKPHKCTFEGCAKAYSRLENLKTHLRSHTGEKPYVCEHEGCNKAFSNASDRAKHQNRTHSNEKPYVCKIPSCTKRYTDPSSLRKHVKTVHGPEAHVTKKQRGGDTPNPRGPSGGGARDQPGSGGVGGMPGGGGKMGLGSPGSTHSDRRGNGNDVEIKSVKSEKSVMSPGSQSSCSSELSPFSTQEATATAAVAEGEAELGEGTGLCEVEGGGEEPGEDGPGVGLHARRSSAASSTAHRLEHMKQERLRGVIAADSWAAETRGGTRGGPGTVKLPPINGHQNVNGCPTIIPVNPRGPELYPSDLMSLNRLNERRDSATSDLSSAYLSSRRSSGVSPCHLNGYRRHLSTADSYDPISTDASRRSSQTSQGGGGGGGGGAGHLPGLPGLTPLQQYRLKAKYAVATGGPPPTPLLHMERMGLRSRMALMLDGDGDMRESSAASHSGQHFSGQHQQQQQRRCSDGGVCGYGTSRTPLPHEIPGIGTRRASDPVRKPGDNVNHPGLFHSQLPQRLGQPLNTTHQYHSRLQEQQYQHQYLQQQQQQHQHHQYQRYNSLNILPHLPPSDRRRGGLRASGYTRSDGSLQRSMYSPRPPSISENVIMEAMAMEGEGHIPEEDMVLPDDLMQYIVAEENGLTGGPGTVDGGIGYGDPQQGYQGAMNMYSQANHNTLNASASHQQAMVTDNGFSQSHQAMNSCQLSPANQAQYHSPNHIMPSDSNKNNLPIQWNEVSSGSMDNSPGANPAVPHRRTITNPNLGLVRQNEVYSQYQAPVGPLQTHYQQNLMNGSTQHQQNQFNSSRPSRLQASASQGYVMQAGPAQAGPAQASLAQAQSQHVCQSGLVVSPGSVQRPHACGNTPASPGHQASCMQHPQIRNGLHSCAQVVSATPAKGMTSQNFSQSQQGYIVPQQGLGSLCGDQNPATMMMNRGSAQQGGTMGAGGHSGYGSPAHTGVSPGRAAFPSQSQNPALGLGQQNYSSAQHPQGTMRPRPPAYAKSGGGQNPFSSNGNLQQLAHSGSCVQPVSALGSSSSRAMRTQATGQSNVMLTRGSATHYTGQIQMYDGGMANFSEHGNVEGGGNFHRQSMSCNSHQHHHHQQPQQQQPHVTERDGLQKPTEKMLSPGADQVTSSTSMDMLSLEASLPSQIDFEAMILDDGDHFSLVSGPLSPSLLQNLSQASSRLTTPRDSVTVPPGRVGTVSTGMGLIGLPGVAPPLPTVTSGMSNMAIGDMSSMLSTLAEESKFLTLMP</sequence>
<feature type="compositionally biased region" description="Basic and acidic residues" evidence="12">
    <location>
        <begin position="1074"/>
        <end position="1083"/>
    </location>
</feature>
<gene>
    <name evidence="15" type="primary">LOC116946583</name>
</gene>
<dbReference type="GO" id="GO:0007224">
    <property type="term" value="P:smoothened signaling pathway"/>
    <property type="evidence" value="ECO:0007669"/>
    <property type="project" value="TreeGrafter"/>
</dbReference>
<keyword evidence="8" id="KW-0238">DNA-binding</keyword>
<feature type="region of interest" description="Disordered" evidence="12">
    <location>
        <begin position="1514"/>
        <end position="1594"/>
    </location>
</feature>
<dbReference type="Proteomes" id="UP001318040">
    <property type="component" value="Chromosome 2"/>
</dbReference>
<organism evidence="14 15">
    <name type="scientific">Petromyzon marinus</name>
    <name type="common">Sea lamprey</name>
    <dbReference type="NCBI Taxonomy" id="7757"/>
    <lineage>
        <taxon>Eukaryota</taxon>
        <taxon>Metazoa</taxon>
        <taxon>Chordata</taxon>
        <taxon>Craniata</taxon>
        <taxon>Vertebrata</taxon>
        <taxon>Cyclostomata</taxon>
        <taxon>Hyperoartia</taxon>
        <taxon>Petromyzontiformes</taxon>
        <taxon>Petromyzontidae</taxon>
        <taxon>Petromyzon</taxon>
    </lineage>
</organism>
<dbReference type="PROSITE" id="PS00028">
    <property type="entry name" value="ZINC_FINGER_C2H2_1"/>
    <property type="match status" value="4"/>
</dbReference>
<protein>
    <submittedName>
        <fullName evidence="15">Zinc finger protein GLI2-like isoform X1</fullName>
    </submittedName>
</protein>
<dbReference type="Gene3D" id="3.30.160.60">
    <property type="entry name" value="Classic Zinc Finger"/>
    <property type="match status" value="5"/>
</dbReference>
<evidence type="ECO:0000313" key="15">
    <source>
        <dbReference type="RefSeq" id="XP_032817531.1"/>
    </source>
</evidence>
<proteinExistence type="inferred from homology"/>
<evidence type="ECO:0000256" key="2">
    <source>
        <dbReference type="ARBA" id="ARBA00010831"/>
    </source>
</evidence>
<feature type="compositionally biased region" description="Basic and acidic residues" evidence="12">
    <location>
        <begin position="735"/>
        <end position="754"/>
    </location>
</feature>
<feature type="compositionally biased region" description="Gly residues" evidence="12">
    <location>
        <begin position="67"/>
        <end position="78"/>
    </location>
</feature>
<evidence type="ECO:0000256" key="9">
    <source>
        <dbReference type="ARBA" id="ARBA00023163"/>
    </source>
</evidence>
<dbReference type="GO" id="GO:0005634">
    <property type="term" value="C:nucleus"/>
    <property type="evidence" value="ECO:0007669"/>
    <property type="project" value="UniProtKB-SubCell"/>
</dbReference>
<feature type="region of interest" description="Disordered" evidence="12">
    <location>
        <begin position="794"/>
        <end position="829"/>
    </location>
</feature>
<dbReference type="InterPro" id="IPR013087">
    <property type="entry name" value="Znf_C2H2_type"/>
</dbReference>
<comment type="subcellular location">
    <subcellularLocation>
        <location evidence="1">Nucleus</location>
    </subcellularLocation>
</comment>
<feature type="compositionally biased region" description="Low complexity" evidence="12">
    <location>
        <begin position="908"/>
        <end position="922"/>
    </location>
</feature>
<dbReference type="Pfam" id="PF00096">
    <property type="entry name" value="zf-C2H2"/>
    <property type="match status" value="1"/>
</dbReference>
<feature type="compositionally biased region" description="Gly residues" evidence="12">
    <location>
        <begin position="958"/>
        <end position="970"/>
    </location>
</feature>
<evidence type="ECO:0000313" key="14">
    <source>
        <dbReference type="Proteomes" id="UP001318040"/>
    </source>
</evidence>
<feature type="domain" description="C2H2-type" evidence="13">
    <location>
        <begin position="595"/>
        <end position="624"/>
    </location>
</feature>
<feature type="region of interest" description="Disordered" evidence="12">
    <location>
        <begin position="905"/>
        <end position="978"/>
    </location>
</feature>
<feature type="region of interest" description="Disordered" evidence="12">
    <location>
        <begin position="1115"/>
        <end position="1181"/>
    </location>
</feature>
<feature type="compositionally biased region" description="Polar residues" evidence="12">
    <location>
        <begin position="1163"/>
        <end position="1174"/>
    </location>
</feature>
<dbReference type="InterPro" id="IPR036236">
    <property type="entry name" value="Znf_C2H2_sf"/>
</dbReference>
<feature type="compositionally biased region" description="Gly residues" evidence="12">
    <location>
        <begin position="702"/>
        <end position="730"/>
    </location>
</feature>
<feature type="compositionally biased region" description="Basic and acidic residues" evidence="12">
    <location>
        <begin position="1687"/>
        <end position="1698"/>
    </location>
</feature>
<dbReference type="InterPro" id="IPR056436">
    <property type="entry name" value="Znf-C2H2_ZIC1-5/GLI1-3-like"/>
</dbReference>
<feature type="compositionally biased region" description="Low complexity" evidence="12">
    <location>
        <begin position="102"/>
        <end position="112"/>
    </location>
</feature>
<accession>A0AAJ7TIK3</accession>
<feature type="compositionally biased region" description="Gly residues" evidence="12">
    <location>
        <begin position="1518"/>
        <end position="1527"/>
    </location>
</feature>
<dbReference type="FunFam" id="3.30.160.60:FF:000048">
    <property type="entry name" value="GLI family zinc finger 3"/>
    <property type="match status" value="1"/>
</dbReference>
<evidence type="ECO:0000256" key="12">
    <source>
        <dbReference type="SAM" id="MobiDB-lite"/>
    </source>
</evidence>
<dbReference type="RefSeq" id="XP_032817531.1">
    <property type="nucleotide sequence ID" value="XM_032961640.1"/>
</dbReference>
<dbReference type="FunFam" id="3.30.160.60:FF:000036">
    <property type="entry name" value="GLI family zinc finger 3"/>
    <property type="match status" value="1"/>
</dbReference>
<dbReference type="GO" id="GO:0000981">
    <property type="term" value="F:DNA-binding transcription factor activity, RNA polymerase II-specific"/>
    <property type="evidence" value="ECO:0007669"/>
    <property type="project" value="TreeGrafter"/>
</dbReference>
<dbReference type="Pfam" id="PF23561">
    <property type="entry name" value="zf-C2H2_15"/>
    <property type="match status" value="1"/>
</dbReference>
<reference evidence="15" key="1">
    <citation type="submission" date="2025-08" db="UniProtKB">
        <authorList>
            <consortium name="RefSeq"/>
        </authorList>
    </citation>
    <scope>IDENTIFICATION</scope>
    <source>
        <tissue evidence="15">Sperm</tissue>
    </source>
</reference>
<dbReference type="GO" id="GO:0008270">
    <property type="term" value="F:zinc ion binding"/>
    <property type="evidence" value="ECO:0007669"/>
    <property type="project" value="UniProtKB-KW"/>
</dbReference>
<keyword evidence="9" id="KW-0804">Transcription</keyword>
<dbReference type="InterPro" id="IPR043359">
    <property type="entry name" value="GLI-like"/>
</dbReference>
<name>A0AAJ7TIK3_PETMA</name>
<feature type="compositionally biased region" description="Low complexity" evidence="12">
    <location>
        <begin position="1115"/>
        <end position="1130"/>
    </location>
</feature>
<comment type="similarity">
    <text evidence="2">Belongs to the GLI C2H2-type zinc-finger protein family.</text>
</comment>
<keyword evidence="3" id="KW-0479">Metal-binding</keyword>
<keyword evidence="7" id="KW-0805">Transcription regulation</keyword>
<feature type="compositionally biased region" description="Low complexity" evidence="12">
    <location>
        <begin position="1030"/>
        <end position="1045"/>
    </location>
</feature>
<dbReference type="KEGG" id="pmrn:116946583"/>
<feature type="domain" description="C2H2-type" evidence="13">
    <location>
        <begin position="625"/>
        <end position="655"/>
    </location>
</feature>
<dbReference type="FunFam" id="3.30.160.60:FF:000031">
    <property type="entry name" value="GLI family zinc finger 3"/>
    <property type="match status" value="1"/>
</dbReference>
<feature type="domain" description="C2H2-type" evidence="13">
    <location>
        <begin position="656"/>
        <end position="686"/>
    </location>
</feature>
<dbReference type="FunFam" id="3.30.160.60:FF:000068">
    <property type="entry name" value="GLI family zinc finger 3"/>
    <property type="match status" value="1"/>
</dbReference>
<feature type="region of interest" description="Disordered" evidence="12">
    <location>
        <begin position="1021"/>
        <end position="1092"/>
    </location>
</feature>
<keyword evidence="4" id="KW-0677">Repeat</keyword>
<feature type="compositionally biased region" description="Polar residues" evidence="12">
    <location>
        <begin position="758"/>
        <end position="773"/>
    </location>
</feature>
<dbReference type="FunFam" id="3.30.160.60:FF:000019">
    <property type="entry name" value="GLI family zinc finger 3"/>
    <property type="match status" value="1"/>
</dbReference>
<feature type="domain" description="C2H2-type" evidence="13">
    <location>
        <begin position="567"/>
        <end position="594"/>
    </location>
</feature>
<evidence type="ECO:0000256" key="5">
    <source>
        <dbReference type="ARBA" id="ARBA00022771"/>
    </source>
</evidence>
<dbReference type="SUPFAM" id="SSF57667">
    <property type="entry name" value="beta-beta-alpha zinc fingers"/>
    <property type="match status" value="3"/>
</dbReference>
<evidence type="ECO:0000259" key="13">
    <source>
        <dbReference type="PROSITE" id="PS50157"/>
    </source>
</evidence>
<dbReference type="SMART" id="SM00355">
    <property type="entry name" value="ZnF_C2H2"/>
    <property type="match status" value="5"/>
</dbReference>
<feature type="compositionally biased region" description="Polar residues" evidence="12">
    <location>
        <begin position="1584"/>
        <end position="1594"/>
    </location>
</feature>
<evidence type="ECO:0000256" key="4">
    <source>
        <dbReference type="ARBA" id="ARBA00022737"/>
    </source>
</evidence>
<evidence type="ECO:0000256" key="7">
    <source>
        <dbReference type="ARBA" id="ARBA00023015"/>
    </source>
</evidence>
<feature type="region of interest" description="Disordered" evidence="12">
    <location>
        <begin position="426"/>
        <end position="489"/>
    </location>
</feature>
<feature type="region of interest" description="Disordered" evidence="12">
    <location>
        <begin position="1654"/>
        <end position="1712"/>
    </location>
</feature>
<evidence type="ECO:0000256" key="8">
    <source>
        <dbReference type="ARBA" id="ARBA00023125"/>
    </source>
</evidence>
<feature type="region of interest" description="Disordered" evidence="12">
    <location>
        <begin position="1372"/>
        <end position="1393"/>
    </location>
</feature>
<keyword evidence="14" id="KW-1185">Reference proteome</keyword>
<evidence type="ECO:0000256" key="11">
    <source>
        <dbReference type="PROSITE-ProRule" id="PRU00042"/>
    </source>
</evidence>
<evidence type="ECO:0000256" key="6">
    <source>
        <dbReference type="ARBA" id="ARBA00022833"/>
    </source>
</evidence>
<feature type="region of interest" description="Disordered" evidence="12">
    <location>
        <begin position="1"/>
        <end position="112"/>
    </location>
</feature>
<keyword evidence="6" id="KW-0862">Zinc</keyword>
<feature type="domain" description="C2H2-type" evidence="13">
    <location>
        <begin position="529"/>
        <end position="561"/>
    </location>
</feature>
<dbReference type="PANTHER" id="PTHR45718:SF4">
    <property type="entry name" value="TRANSCRIPTIONAL ACTIVATOR CUBITUS INTERRUPTUS"/>
    <property type="match status" value="1"/>
</dbReference>
<feature type="region of interest" description="Disordered" evidence="12">
    <location>
        <begin position="669"/>
        <end position="779"/>
    </location>
</feature>
<dbReference type="GO" id="GO:0000978">
    <property type="term" value="F:RNA polymerase II cis-regulatory region sequence-specific DNA binding"/>
    <property type="evidence" value="ECO:0007669"/>
    <property type="project" value="TreeGrafter"/>
</dbReference>
<evidence type="ECO:0000256" key="10">
    <source>
        <dbReference type="ARBA" id="ARBA00023242"/>
    </source>
</evidence>
<feature type="compositionally biased region" description="Low complexity" evidence="12">
    <location>
        <begin position="14"/>
        <end position="28"/>
    </location>
</feature>
<keyword evidence="5 11" id="KW-0863">Zinc-finger</keyword>
<dbReference type="PANTHER" id="PTHR45718">
    <property type="entry name" value="TRANSCRIPTIONAL ACTIVATOR CUBITUS INTERRUPTUS"/>
    <property type="match status" value="1"/>
</dbReference>
<feature type="region of interest" description="Disordered" evidence="12">
    <location>
        <begin position="850"/>
        <end position="869"/>
    </location>
</feature>
<dbReference type="PROSITE" id="PS50157">
    <property type="entry name" value="ZINC_FINGER_C2H2_2"/>
    <property type="match status" value="5"/>
</dbReference>
<evidence type="ECO:0000256" key="3">
    <source>
        <dbReference type="ARBA" id="ARBA00022723"/>
    </source>
</evidence>